<feature type="region of interest" description="Disordered" evidence="4">
    <location>
        <begin position="277"/>
        <end position="300"/>
    </location>
</feature>
<dbReference type="GO" id="GO:0003677">
    <property type="term" value="F:DNA binding"/>
    <property type="evidence" value="ECO:0007669"/>
    <property type="project" value="InterPro"/>
</dbReference>
<dbReference type="KEGG" id="lrs:PX52LOC_02957"/>
<dbReference type="SUPFAM" id="SSF50998">
    <property type="entry name" value="Quinoprotein alcohol dehydrogenase-like"/>
    <property type="match status" value="1"/>
</dbReference>
<keyword evidence="1 3" id="KW-0853">WD repeat</keyword>
<dbReference type="GO" id="GO:0005829">
    <property type="term" value="C:cytosol"/>
    <property type="evidence" value="ECO:0007669"/>
    <property type="project" value="UniProtKB-ARBA"/>
</dbReference>
<dbReference type="Gene3D" id="1.10.10.10">
    <property type="entry name" value="Winged helix-like DNA-binding domain superfamily/Winged helix DNA-binding domain"/>
    <property type="match status" value="1"/>
</dbReference>
<dbReference type="SUPFAM" id="SSF88946">
    <property type="entry name" value="Sigma2 domain of RNA polymerase sigma factors"/>
    <property type="match status" value="1"/>
</dbReference>
<dbReference type="InterPro" id="IPR011044">
    <property type="entry name" value="Quino_amine_DH_bsu"/>
</dbReference>
<dbReference type="InterPro" id="IPR013324">
    <property type="entry name" value="RNA_pol_sigma_r3/r4-like"/>
</dbReference>
<organism evidence="7 8">
    <name type="scientific">Limnoglobus roseus</name>
    <dbReference type="NCBI Taxonomy" id="2598579"/>
    <lineage>
        <taxon>Bacteria</taxon>
        <taxon>Pseudomonadati</taxon>
        <taxon>Planctomycetota</taxon>
        <taxon>Planctomycetia</taxon>
        <taxon>Gemmatales</taxon>
        <taxon>Gemmataceae</taxon>
        <taxon>Limnoglobus</taxon>
    </lineage>
</organism>
<dbReference type="PROSITE" id="PS50082">
    <property type="entry name" value="WD_REPEATS_2"/>
    <property type="match status" value="1"/>
</dbReference>
<dbReference type="InterPro" id="IPR019775">
    <property type="entry name" value="WD40_repeat_CS"/>
</dbReference>
<protein>
    <submittedName>
        <fullName evidence="7">RNA polymerase sigma factor</fullName>
    </submittedName>
</protein>
<evidence type="ECO:0000256" key="1">
    <source>
        <dbReference type="ARBA" id="ARBA00022574"/>
    </source>
</evidence>
<feature type="compositionally biased region" description="Basic and acidic residues" evidence="4">
    <location>
        <begin position="281"/>
        <end position="297"/>
    </location>
</feature>
<dbReference type="GO" id="GO:0016987">
    <property type="term" value="F:sigma factor activity"/>
    <property type="evidence" value="ECO:0007669"/>
    <property type="project" value="InterPro"/>
</dbReference>
<dbReference type="InterPro" id="IPR013249">
    <property type="entry name" value="RNA_pol_sigma70_r4_t2"/>
</dbReference>
<dbReference type="SUPFAM" id="SSF88659">
    <property type="entry name" value="Sigma3 and sigma4 domains of RNA polymerase sigma factors"/>
    <property type="match status" value="1"/>
</dbReference>
<dbReference type="InterPro" id="IPR014284">
    <property type="entry name" value="RNA_pol_sigma-70_dom"/>
</dbReference>
<dbReference type="InterPro" id="IPR007627">
    <property type="entry name" value="RNA_pol_sigma70_r2"/>
</dbReference>
<reference evidence="8" key="1">
    <citation type="submission" date="2019-08" db="EMBL/GenBank/DDBJ databases">
        <title>Limnoglobus roseus gen. nov., sp. nov., a novel freshwater planctomycete with a giant genome from the family Gemmataceae.</title>
        <authorList>
            <person name="Kulichevskaya I.S."/>
            <person name="Naumoff D.G."/>
            <person name="Miroshnikov K."/>
            <person name="Ivanova A."/>
            <person name="Philippov D.A."/>
            <person name="Hakobyan A."/>
            <person name="Rijpstra I.C."/>
            <person name="Sinninghe Damste J.S."/>
            <person name="Liesack W."/>
            <person name="Dedysh S.N."/>
        </authorList>
    </citation>
    <scope>NUCLEOTIDE SEQUENCE [LARGE SCALE GENOMIC DNA]</scope>
    <source>
        <strain evidence="8">PX52</strain>
    </source>
</reference>
<feature type="domain" description="RNA polymerase sigma-70 region 2" evidence="5">
    <location>
        <begin position="41"/>
        <end position="101"/>
    </location>
</feature>
<dbReference type="PROSITE" id="PS00678">
    <property type="entry name" value="WD_REPEATS_1"/>
    <property type="match status" value="1"/>
</dbReference>
<dbReference type="PANTHER" id="PTHR19879:SF9">
    <property type="entry name" value="TRANSCRIPTION INITIATION FACTOR TFIID SUBUNIT 5"/>
    <property type="match status" value="1"/>
</dbReference>
<dbReference type="GO" id="GO:0006352">
    <property type="term" value="P:DNA-templated transcription initiation"/>
    <property type="evidence" value="ECO:0007669"/>
    <property type="project" value="InterPro"/>
</dbReference>
<proteinExistence type="predicted"/>
<dbReference type="PANTHER" id="PTHR19879">
    <property type="entry name" value="TRANSCRIPTION INITIATION FACTOR TFIID"/>
    <property type="match status" value="1"/>
</dbReference>
<dbReference type="InterPro" id="IPR013325">
    <property type="entry name" value="RNA_pol_sigma_r2"/>
</dbReference>
<dbReference type="Pfam" id="PF08281">
    <property type="entry name" value="Sigma70_r4_2"/>
    <property type="match status" value="1"/>
</dbReference>
<evidence type="ECO:0000259" key="5">
    <source>
        <dbReference type="Pfam" id="PF04542"/>
    </source>
</evidence>
<dbReference type="Proteomes" id="UP000324974">
    <property type="component" value="Chromosome"/>
</dbReference>
<feature type="repeat" description="WD" evidence="3">
    <location>
        <begin position="525"/>
        <end position="566"/>
    </location>
</feature>
<dbReference type="CDD" id="cd06171">
    <property type="entry name" value="Sigma70_r4"/>
    <property type="match status" value="1"/>
</dbReference>
<evidence type="ECO:0000313" key="7">
    <source>
        <dbReference type="EMBL" id="QEL16019.1"/>
    </source>
</evidence>
<gene>
    <name evidence="7" type="ORF">PX52LOC_02957</name>
</gene>
<dbReference type="NCBIfam" id="TIGR02937">
    <property type="entry name" value="sigma70-ECF"/>
    <property type="match status" value="1"/>
</dbReference>
<dbReference type="PROSITE" id="PS50294">
    <property type="entry name" value="WD_REPEATS_REGION"/>
    <property type="match status" value="1"/>
</dbReference>
<feature type="domain" description="RNA polymerase sigma factor 70 region 4 type 2" evidence="6">
    <location>
        <begin position="135"/>
        <end position="185"/>
    </location>
</feature>
<dbReference type="InterPro" id="IPR011047">
    <property type="entry name" value="Quinoprotein_ADH-like_sf"/>
</dbReference>
<dbReference type="SUPFAM" id="SSF50969">
    <property type="entry name" value="YVTN repeat-like/Quinoprotein amine dehydrogenase"/>
    <property type="match status" value="1"/>
</dbReference>
<dbReference type="Gene3D" id="1.10.1740.10">
    <property type="match status" value="1"/>
</dbReference>
<dbReference type="OrthoDB" id="933690at2"/>
<evidence type="ECO:0000256" key="4">
    <source>
        <dbReference type="SAM" id="MobiDB-lite"/>
    </source>
</evidence>
<dbReference type="InterPro" id="IPR015943">
    <property type="entry name" value="WD40/YVTN_repeat-like_dom_sf"/>
</dbReference>
<dbReference type="Pfam" id="PF04542">
    <property type="entry name" value="Sigma70_r2"/>
    <property type="match status" value="1"/>
</dbReference>
<dbReference type="Gene3D" id="2.130.10.10">
    <property type="entry name" value="YVTN repeat-like/Quinoprotein amine dehydrogenase"/>
    <property type="match status" value="5"/>
</dbReference>
<keyword evidence="8" id="KW-1185">Reference proteome</keyword>
<keyword evidence="2" id="KW-0677">Repeat</keyword>
<dbReference type="InterPro" id="IPR001680">
    <property type="entry name" value="WD40_rpt"/>
</dbReference>
<accession>A0A5C1A9H8</accession>
<dbReference type="RefSeq" id="WP_149110786.1">
    <property type="nucleotide sequence ID" value="NZ_CP042425.1"/>
</dbReference>
<evidence type="ECO:0000256" key="2">
    <source>
        <dbReference type="ARBA" id="ARBA00022737"/>
    </source>
</evidence>
<dbReference type="SMART" id="SM00320">
    <property type="entry name" value="WD40"/>
    <property type="match status" value="9"/>
</dbReference>
<name>A0A5C1A9H8_9BACT</name>
<evidence type="ECO:0000259" key="6">
    <source>
        <dbReference type="Pfam" id="PF08281"/>
    </source>
</evidence>
<dbReference type="Pfam" id="PF00400">
    <property type="entry name" value="WD40"/>
    <property type="match status" value="1"/>
</dbReference>
<sequence>MPTARVLDALQVLVRPPDECTDGEFLQRFLAQQDEAAFAELVRRHGPMVYGACRRILGGGAEADDAFQATFFVFARKARAIRSAHAVASWLHSVAVKVAHKARVQAVKRRVRQMAAAKPEAVPPTTPQADLWAVLDEELAKLPDDLRQAVLACDVGGKSRAQAARDLGWPEGTVAKRLAKAREQLAKRLTRRGISLSATALAAALADGATAAVPGTLFAETARQAAAFAVGRAGSQAVQTLAEAVMRSLKVGVFKMWLLVGLLGSILTGGGLMLASGPGEPGDKKTEPPKADAKPEAAKTGTMWKESFTVDYPGSLPVSVAFSADGKTLLTGDTSGEVMALIFTGDEPLWKWKAKVGGSHAAVAYSADTKQVYATFKDGIRLLDAATGKLGAAIETKDQHPVAEALGEVIETKESKDRHLLTIGVFPDKTIAETHSQSQVILGDARGSFVKSWSDGKLETAGTIELQTAAKGQVSPDPFAVPLAVDPNGRSAIITGPIDGKTNKNVLWAYVCGNYEKDSPGNRLMPGHTATVVSAAWAKEGSTAVTGDADGRVIVWNAKTMKEARRLELGGRVAALAISDDGTHTAAYVLGKRGEVYVWETAKAAKPTNPIHTELREFTMPTSCASLSFAPDGKRLAGCAGDKKWLNRLGELSGKVRVWEAANEPKAQLAPTHLYTKALPKGSSKNFAILDNNSMLMPADKEGAVDFRNVAQGHIQFRLTLGKFSIGAIKLSADRQWLAMERHPPTANNVPENPSANFVADVWDVKTLKRGASIPGCSRILDVGSRRAAVVREAKIEIWDTAPCTLLKTAPFKHTRIDAAAFSPDGKLLAIADANELVLWQWEEDKHERIVLGQRVGALMFSPDGKYLARGPTPGESIPIYDVETRKVARSLDTGTKRSMNVPRMVYTQGGRVLIACDSITFPKEIAVTHRINLWDTASGAIAQQIAVPTGLPAGVDVSPNGRHLAAVIDDGDAGLKLSVWRLDGGKPVAEPGPTPPAAVAPPVKMMWKQEEPITNPQFDVQSVVVSLDGTRFAVGTGSQTWVYDSANRTKQYSVAGGFPKFVDADLFTYEVAVTQFDAVSGKEKGRFRKGSGLPLSDVSAFSPDGKRIAGFDGLDVHVQNVATGLEAVKLAGQSGTGAGSGRIMIVRNVLWSPDGKRIAGFHWGGKGFQGMLTIWDAEQGHRIATRPDAAGTTSPLCKGIAFAPDGRTIAVGGLTGDAEKNSSLTILDAATLKESREPVPIRSRDGGADVTAVAFSPDGSTVAVGVKLHTGKAPLNRIHLYDAKTLELRDTLLPHPDTPPITALAFTPDGRTLITATGSGPFSDAEQREVLHRVMIWRGEPAKEPQSN</sequence>
<dbReference type="InterPro" id="IPR036388">
    <property type="entry name" value="WH-like_DNA-bd_sf"/>
</dbReference>
<evidence type="ECO:0000256" key="3">
    <source>
        <dbReference type="PROSITE-ProRule" id="PRU00221"/>
    </source>
</evidence>
<dbReference type="SUPFAM" id="SSF82171">
    <property type="entry name" value="DPP6 N-terminal domain-like"/>
    <property type="match status" value="1"/>
</dbReference>
<dbReference type="EMBL" id="CP042425">
    <property type="protein sequence ID" value="QEL16019.1"/>
    <property type="molecule type" value="Genomic_DNA"/>
</dbReference>
<evidence type="ECO:0000313" key="8">
    <source>
        <dbReference type="Proteomes" id="UP000324974"/>
    </source>
</evidence>